<evidence type="ECO:0000313" key="2">
    <source>
        <dbReference type="EMBL" id="OKY78918.1"/>
    </source>
</evidence>
<dbReference type="AlphaFoldDB" id="A0A1Q6DX54"/>
<dbReference type="EMBL" id="MSDW01000001">
    <property type="protein sequence ID" value="OKY78918.1"/>
    <property type="molecule type" value="Genomic_DNA"/>
</dbReference>
<keyword evidence="1" id="KW-0812">Transmembrane</keyword>
<protein>
    <submittedName>
        <fullName evidence="2">S-layer protein, could be associated with type IV pili like system</fullName>
    </submittedName>
</protein>
<feature type="transmembrane region" description="Helical" evidence="1">
    <location>
        <begin position="56"/>
        <end position="76"/>
    </location>
</feature>
<gene>
    <name evidence="2" type="ORF">BTN85_1423</name>
</gene>
<evidence type="ECO:0000256" key="1">
    <source>
        <dbReference type="SAM" id="Phobius"/>
    </source>
</evidence>
<accession>A0A1Q6DX54</accession>
<evidence type="ECO:0000313" key="3">
    <source>
        <dbReference type="Proteomes" id="UP000185744"/>
    </source>
</evidence>
<keyword evidence="1" id="KW-0472">Membrane</keyword>
<dbReference type="PANTHER" id="PTHR35902:SF3">
    <property type="entry name" value="NPCBM-ASSOCIATED, NEW3 DOMAIN OF ALPHA-GALACTOSIDASE"/>
    <property type="match status" value="1"/>
</dbReference>
<name>A0A1Q6DX54_METT1</name>
<keyword evidence="3" id="KW-1185">Reference proteome</keyword>
<feature type="transmembrane region" description="Helical" evidence="1">
    <location>
        <begin position="829"/>
        <end position="851"/>
    </location>
</feature>
<dbReference type="Proteomes" id="UP000185744">
    <property type="component" value="Unassembled WGS sequence"/>
</dbReference>
<proteinExistence type="predicted"/>
<dbReference type="InParanoid" id="A0A1Q6DX54"/>
<sequence>MKKKIKREKKNNIGGKNGLKQKIKNKKNKANNILFSKVSYTYSRLIKYRFNEKRRLIHIISFLILILGILFSPIMIQDVKAENSSGTVRGYPDLNLSAPNARLDPGQQGTVGITVTNNADIEDEGQTHPEEARTKAGEARSVRLNITDTREAPITVKTGQRSIGTIQNGEASGPHNFDVIVNEDADSGTYKVEVTMKYRHAETVRYNETKTGDLEYNETVVSKEEIGYITVVIEPEARFDIKEIKHDVPLGGEGTVTLKVMNTGDEDVEDSTLSVTSSDSDFYFGSRSTSSEAMAGKWFVGETKEFKFRAGTSDSAVKRPYPIDATIEFTDSENQQDSETNSFGITPQEKPRFRINSTSHNVPLDGEGIIKVKFNYTGDERVSNVSISASTQESEIYLGSEESRSAEAFFGKWDPGEEKLTKFRVGTTSGSVDRAYPIQLDFKFTDKDDNENTITDYLKFNPHNEPSFPVESVRHDIPIGGTGRIKLNLTNNGPLNATETSITFSSSSDALFFGSGGTSEQIEAPSGFPSGFSIKKPDPSTPTSETFIGNWSVGENKTLIIRAGFEDTAIKRNYSIDVSIDYKNSAGNEMPSQSYSIGLEPLPIQEFNFKKIESDLYIGEEGDLLGEITNTGNRSVKNVVVIAKSERENIHLRNTRYTVGDLDPGETRDFRHRISVTEEAEYGPRIFEFSARYRDPYNNIKESDTRDLEINIAPERDSFIVKGNKTEFEAGDSGELVLNITNNKNESLRNIQAKLFTSIPLDTEDEEAFIKELKPNESKNLSFKLSVEGSAMQKTYPVSIDFRYDGGQGDSHLSDTYRVPIKVTKPDSIISMSLFIPILCFVIGITSMAWYKGDFSQLSSKQQDPSEE</sequence>
<reference evidence="2" key="1">
    <citation type="submission" date="2016-12" db="EMBL/GenBank/DDBJ databases">
        <title>Discovery of methanogenic haloarchaea.</title>
        <authorList>
            <person name="Sorokin D.Y."/>
            <person name="Makarova K.S."/>
            <person name="Abbas B."/>
            <person name="Ferrer M."/>
            <person name="Golyshin P.N."/>
        </authorList>
    </citation>
    <scope>NUCLEOTIDE SEQUENCE [LARGE SCALE GENOMIC DNA]</scope>
    <source>
        <strain evidence="2">HMET1</strain>
    </source>
</reference>
<dbReference type="PANTHER" id="PTHR35902">
    <property type="entry name" value="S-LAYER DOMAIN-LIKE PROTEIN-RELATED"/>
    <property type="match status" value="1"/>
</dbReference>
<organism evidence="2 3">
    <name type="scientific">Methanohalarchaeum thermophilum</name>
    <dbReference type="NCBI Taxonomy" id="1903181"/>
    <lineage>
        <taxon>Archaea</taxon>
        <taxon>Methanobacteriati</taxon>
        <taxon>Methanobacteriota</taxon>
        <taxon>Methanonatronarchaeia</taxon>
        <taxon>Methanonatronarchaeales</taxon>
        <taxon>Methanonatronarchaeaceae</taxon>
        <taxon>Candidatus Methanohalarchaeum</taxon>
    </lineage>
</organism>
<keyword evidence="1" id="KW-1133">Transmembrane helix</keyword>
<comment type="caution">
    <text evidence="2">The sequence shown here is derived from an EMBL/GenBank/DDBJ whole genome shotgun (WGS) entry which is preliminary data.</text>
</comment>